<dbReference type="PANTHER" id="PTHR47843:SF2">
    <property type="entry name" value="BTB DOMAIN-CONTAINING PROTEIN"/>
    <property type="match status" value="1"/>
</dbReference>
<name>A0A7U2FC51_PHANO</name>
<sequence>MDPSDNIMKLHTKDMASPINVHQGLLGKSSEFFKRAMKPEWASLREDPDTIDLTDELSGPVLLYVRWLYSGELQVDIPAFRKGGAEENRTASEQAYKKLASAYLFGEMVMDVSFKNAIIPKFIETKTRFKIPTHPYIVDELYSGTTDSSPIRRLLADIIACGCDPREPTWAEYLKAIPHQAVIDSMMALAALQDPLFKPVALAMVGKYLEKDEK</sequence>
<evidence type="ECO:0000313" key="3">
    <source>
        <dbReference type="Proteomes" id="UP000663193"/>
    </source>
</evidence>
<dbReference type="PANTHER" id="PTHR47843">
    <property type="entry name" value="BTB DOMAIN-CONTAINING PROTEIN-RELATED"/>
    <property type="match status" value="1"/>
</dbReference>
<dbReference type="Proteomes" id="UP000663193">
    <property type="component" value="Chromosome 12"/>
</dbReference>
<dbReference type="OrthoDB" id="3774232at2759"/>
<evidence type="ECO:0000259" key="1">
    <source>
        <dbReference type="PROSITE" id="PS50097"/>
    </source>
</evidence>
<proteinExistence type="predicted"/>
<dbReference type="VEuPathDB" id="FungiDB:JI435_308270"/>
<evidence type="ECO:0000313" key="2">
    <source>
        <dbReference type="EMBL" id="QRD01554.1"/>
    </source>
</evidence>
<feature type="domain" description="BTB" evidence="1">
    <location>
        <begin position="4"/>
        <end position="77"/>
    </location>
</feature>
<dbReference type="InterPro" id="IPR000210">
    <property type="entry name" value="BTB/POZ_dom"/>
</dbReference>
<protein>
    <recommendedName>
        <fullName evidence="1">BTB domain-containing protein</fullName>
    </recommendedName>
</protein>
<dbReference type="AlphaFoldDB" id="A0A7U2FC51"/>
<dbReference type="PROSITE" id="PS50097">
    <property type="entry name" value="BTB"/>
    <property type="match status" value="1"/>
</dbReference>
<accession>A0A7U2FC51</accession>
<keyword evidence="3" id="KW-1185">Reference proteome</keyword>
<organism evidence="2 3">
    <name type="scientific">Phaeosphaeria nodorum (strain SN15 / ATCC MYA-4574 / FGSC 10173)</name>
    <name type="common">Glume blotch fungus</name>
    <name type="synonym">Parastagonospora nodorum</name>
    <dbReference type="NCBI Taxonomy" id="321614"/>
    <lineage>
        <taxon>Eukaryota</taxon>
        <taxon>Fungi</taxon>
        <taxon>Dikarya</taxon>
        <taxon>Ascomycota</taxon>
        <taxon>Pezizomycotina</taxon>
        <taxon>Dothideomycetes</taxon>
        <taxon>Pleosporomycetidae</taxon>
        <taxon>Pleosporales</taxon>
        <taxon>Pleosporineae</taxon>
        <taxon>Phaeosphaeriaceae</taxon>
        <taxon>Parastagonospora</taxon>
    </lineage>
</organism>
<dbReference type="EMBL" id="CP069034">
    <property type="protein sequence ID" value="QRD01554.1"/>
    <property type="molecule type" value="Genomic_DNA"/>
</dbReference>
<reference evidence="3" key="1">
    <citation type="journal article" date="2021" name="BMC Genomics">
        <title>Chromosome-level genome assembly and manually-curated proteome of model necrotroph Parastagonospora nodorum Sn15 reveals a genome-wide trove of candidate effector homologs, and redundancy of virulence-related functions within an accessory chromosome.</title>
        <authorList>
            <person name="Bertazzoni S."/>
            <person name="Jones D.A.B."/>
            <person name="Phan H.T."/>
            <person name="Tan K.-C."/>
            <person name="Hane J.K."/>
        </authorList>
    </citation>
    <scope>NUCLEOTIDE SEQUENCE [LARGE SCALE GENOMIC DNA]</scope>
    <source>
        <strain evidence="3">SN15 / ATCC MYA-4574 / FGSC 10173)</strain>
    </source>
</reference>
<gene>
    <name evidence="2" type="ORF">JI435_308270</name>
</gene>